<name>A0A5P1FKJ6_ASPOF</name>
<keyword evidence="2" id="KW-1185">Reference proteome</keyword>
<evidence type="ECO:0000313" key="2">
    <source>
        <dbReference type="Proteomes" id="UP000243459"/>
    </source>
</evidence>
<reference evidence="2" key="1">
    <citation type="journal article" date="2017" name="Nat. Commun.">
        <title>The asparagus genome sheds light on the origin and evolution of a young Y chromosome.</title>
        <authorList>
            <person name="Harkess A."/>
            <person name="Zhou J."/>
            <person name="Xu C."/>
            <person name="Bowers J.E."/>
            <person name="Van der Hulst R."/>
            <person name="Ayyampalayam S."/>
            <person name="Mercati F."/>
            <person name="Riccardi P."/>
            <person name="McKain M.R."/>
            <person name="Kakrana A."/>
            <person name="Tang H."/>
            <person name="Ray J."/>
            <person name="Groenendijk J."/>
            <person name="Arikit S."/>
            <person name="Mathioni S.M."/>
            <person name="Nakano M."/>
            <person name="Shan H."/>
            <person name="Telgmann-Rauber A."/>
            <person name="Kanno A."/>
            <person name="Yue Z."/>
            <person name="Chen H."/>
            <person name="Li W."/>
            <person name="Chen Y."/>
            <person name="Xu X."/>
            <person name="Zhang Y."/>
            <person name="Luo S."/>
            <person name="Chen H."/>
            <person name="Gao J."/>
            <person name="Mao Z."/>
            <person name="Pires J.C."/>
            <person name="Luo M."/>
            <person name="Kudrna D."/>
            <person name="Wing R.A."/>
            <person name="Meyers B.C."/>
            <person name="Yi K."/>
            <person name="Kong H."/>
            <person name="Lavrijsen P."/>
            <person name="Sunseri F."/>
            <person name="Falavigna A."/>
            <person name="Ye Y."/>
            <person name="Leebens-Mack J.H."/>
            <person name="Chen G."/>
        </authorList>
    </citation>
    <scope>NUCLEOTIDE SEQUENCE [LARGE SCALE GENOMIC DNA]</scope>
    <source>
        <strain evidence="2">cv. DH0086</strain>
    </source>
</reference>
<sequence length="97" mass="10518">MVAAIGTLMVDSLATGYFNRRHFKVDDGQKGKGDVDVHVYEEHVHVHTHAGHGHAHGSVAGGGGSSELIQHRVISQKELLHCLDFIYEDCSQSSKGL</sequence>
<dbReference type="EMBL" id="CM007382">
    <property type="protein sequence ID" value="ONK77110.1"/>
    <property type="molecule type" value="Genomic_DNA"/>
</dbReference>
<organism evidence="1 2">
    <name type="scientific">Asparagus officinalis</name>
    <name type="common">Garden asparagus</name>
    <dbReference type="NCBI Taxonomy" id="4686"/>
    <lineage>
        <taxon>Eukaryota</taxon>
        <taxon>Viridiplantae</taxon>
        <taxon>Streptophyta</taxon>
        <taxon>Embryophyta</taxon>
        <taxon>Tracheophyta</taxon>
        <taxon>Spermatophyta</taxon>
        <taxon>Magnoliopsida</taxon>
        <taxon>Liliopsida</taxon>
        <taxon>Asparagales</taxon>
        <taxon>Asparagaceae</taxon>
        <taxon>Asparagoideae</taxon>
        <taxon>Asparagus</taxon>
    </lineage>
</organism>
<gene>
    <name evidence="1" type="ORF">A4U43_C02F3200</name>
</gene>
<accession>A0A5P1FKJ6</accession>
<dbReference type="AlphaFoldDB" id="A0A5P1FKJ6"/>
<proteinExistence type="predicted"/>
<dbReference type="OMA" id="QKELLHC"/>
<dbReference type="Proteomes" id="UP000243459">
    <property type="component" value="Chromosome 2"/>
</dbReference>
<evidence type="ECO:0000313" key="1">
    <source>
        <dbReference type="EMBL" id="ONK77110.1"/>
    </source>
</evidence>
<dbReference type="Gramene" id="ONK77110">
    <property type="protein sequence ID" value="ONK77110"/>
    <property type="gene ID" value="A4U43_C02F3200"/>
</dbReference>
<protein>
    <submittedName>
        <fullName evidence="1">Uncharacterized protein</fullName>
    </submittedName>
</protein>